<keyword evidence="11" id="KW-1185">Reference proteome</keyword>
<name>A0ABR4NTA1_9SACH</name>
<dbReference type="EMBL" id="JBEVYD010000006">
    <property type="protein sequence ID" value="KAL3231698.1"/>
    <property type="molecule type" value="Genomic_DNA"/>
</dbReference>
<evidence type="ECO:0000256" key="4">
    <source>
        <dbReference type="ARBA" id="ARBA00022525"/>
    </source>
</evidence>
<evidence type="ECO:0000256" key="3">
    <source>
        <dbReference type="ARBA" id="ARBA00022512"/>
    </source>
</evidence>
<feature type="compositionally biased region" description="Low complexity" evidence="8">
    <location>
        <begin position="111"/>
        <end position="148"/>
    </location>
</feature>
<dbReference type="InterPro" id="IPR017853">
    <property type="entry name" value="GH"/>
</dbReference>
<organism evidence="10 11">
    <name type="scientific">Nakaseomyces bracarensis</name>
    <dbReference type="NCBI Taxonomy" id="273131"/>
    <lineage>
        <taxon>Eukaryota</taxon>
        <taxon>Fungi</taxon>
        <taxon>Dikarya</taxon>
        <taxon>Ascomycota</taxon>
        <taxon>Saccharomycotina</taxon>
        <taxon>Saccharomycetes</taxon>
        <taxon>Saccharomycetales</taxon>
        <taxon>Saccharomycetaceae</taxon>
        <taxon>Nakaseomyces</taxon>
    </lineage>
</organism>
<feature type="chain" id="PRO_5046146121" evidence="9">
    <location>
        <begin position="20"/>
        <end position="490"/>
    </location>
</feature>
<dbReference type="Gene3D" id="3.20.20.80">
    <property type="entry name" value="Glycosidases"/>
    <property type="match status" value="2"/>
</dbReference>
<keyword evidence="5 9" id="KW-0732">Signal</keyword>
<evidence type="ECO:0000256" key="2">
    <source>
        <dbReference type="ARBA" id="ARBA00008773"/>
    </source>
</evidence>
<evidence type="ECO:0000256" key="6">
    <source>
        <dbReference type="ARBA" id="ARBA00022801"/>
    </source>
</evidence>
<dbReference type="InterPro" id="IPR050732">
    <property type="entry name" value="Beta-glucan_modifiers"/>
</dbReference>
<evidence type="ECO:0000313" key="10">
    <source>
        <dbReference type="EMBL" id="KAL3231698.1"/>
    </source>
</evidence>
<evidence type="ECO:0000313" key="11">
    <source>
        <dbReference type="Proteomes" id="UP001623330"/>
    </source>
</evidence>
<feature type="region of interest" description="Disordered" evidence="8">
    <location>
        <begin position="167"/>
        <end position="223"/>
    </location>
</feature>
<feature type="compositionally biased region" description="Low complexity" evidence="8">
    <location>
        <begin position="167"/>
        <end position="176"/>
    </location>
</feature>
<evidence type="ECO:0000256" key="5">
    <source>
        <dbReference type="ARBA" id="ARBA00022729"/>
    </source>
</evidence>
<accession>A0ABR4NTA1</accession>
<evidence type="ECO:0000256" key="7">
    <source>
        <dbReference type="ARBA" id="ARBA00023295"/>
    </source>
</evidence>
<keyword evidence="3" id="KW-0134">Cell wall</keyword>
<dbReference type="PANTHER" id="PTHR16631">
    <property type="entry name" value="GLUCAN 1,3-BETA-GLUCOSIDASE"/>
    <property type="match status" value="1"/>
</dbReference>
<evidence type="ECO:0000256" key="9">
    <source>
        <dbReference type="SAM" id="SignalP"/>
    </source>
</evidence>
<feature type="signal peptide" evidence="9">
    <location>
        <begin position="1"/>
        <end position="19"/>
    </location>
</feature>
<gene>
    <name evidence="10" type="ORF">RNJ44_00233</name>
</gene>
<evidence type="ECO:0000256" key="8">
    <source>
        <dbReference type="SAM" id="MobiDB-lite"/>
    </source>
</evidence>
<keyword evidence="4" id="KW-0964">Secreted</keyword>
<reference evidence="10 11" key="1">
    <citation type="submission" date="2024-05" db="EMBL/GenBank/DDBJ databases">
        <title>Long read based assembly of the Candida bracarensis genome reveals expanded adhesin content.</title>
        <authorList>
            <person name="Marcet-Houben M."/>
            <person name="Ksiezopolska E."/>
            <person name="Gabaldon T."/>
        </authorList>
    </citation>
    <scope>NUCLEOTIDE SEQUENCE [LARGE SCALE GENOMIC DNA]</scope>
    <source>
        <strain evidence="10 11">CBM6</strain>
    </source>
</reference>
<feature type="region of interest" description="Disordered" evidence="8">
    <location>
        <begin position="98"/>
        <end position="148"/>
    </location>
</feature>
<protein>
    <submittedName>
        <fullName evidence="10">Family 17 glucosidase SCW11</fullName>
    </submittedName>
</protein>
<dbReference type="Proteomes" id="UP001623330">
    <property type="component" value="Unassembled WGS sequence"/>
</dbReference>
<dbReference type="PANTHER" id="PTHR16631:SF24">
    <property type="entry name" value="FAMILY 17 GLUCOSIDASE SCW11-RELATED"/>
    <property type="match status" value="1"/>
</dbReference>
<keyword evidence="6" id="KW-0378">Hydrolase</keyword>
<evidence type="ECO:0000256" key="1">
    <source>
        <dbReference type="ARBA" id="ARBA00004191"/>
    </source>
</evidence>
<dbReference type="SUPFAM" id="SSF51445">
    <property type="entry name" value="(Trans)glycosidases"/>
    <property type="match status" value="1"/>
</dbReference>
<keyword evidence="7" id="KW-0326">Glycosidase</keyword>
<comment type="subcellular location">
    <subcellularLocation>
        <location evidence="1">Secreted</location>
        <location evidence="1">Cell wall</location>
    </subcellularLocation>
</comment>
<sequence length="490" mass="52122">MLSLIQSFLFALFLVQVNGIPLFYKREIVTRMHTASTTNTVTDFYSTTTEVVLAPTVQFIISGDATFTTTLVPEGGDPNVQPTTTITSVIQVKRVLPTAAPSEDSNTQNVDTTTTSSPADAAADTQVTTTNPTDTPAPTTTLSPTTSKTSSIIFASEVVGIENVEANQSEQQQNEQQHVHKAGQVSTPVVDIQTTYTSTPATTTNDAQTTQTTDSSSDSTSTGAITLIPNAMAYSPYNNDGSCKTAEQVLPDLQLLKSKGINQIRMYGTDCNSLQTVLPQAKSLGISVNQGLWITSAGVNSIDIPVQQLISYGQTNGWDVFAYITIGNEAVISNYCSVSDLISKIGSVKSQLQAAGYTGQLTTSEPPVTFEEHPELCTSSGIDFVGINPHAYFDVNSNAESAGSFVKGQIELIQQVCGTGNVVVTETGYPSAGIQNGGNIPSKANQLLAIQKILEATNQQVTLLACFDDYWKAPGPYGIEQHFGILDNLP</sequence>
<comment type="similarity">
    <text evidence="2">Belongs to the glycosyl hydrolase 17 family.</text>
</comment>
<comment type="caution">
    <text evidence="10">The sequence shown here is derived from an EMBL/GenBank/DDBJ whole genome shotgun (WGS) entry which is preliminary data.</text>
</comment>
<proteinExistence type="inferred from homology"/>
<feature type="compositionally biased region" description="Low complexity" evidence="8">
    <location>
        <begin position="193"/>
        <end position="223"/>
    </location>
</feature>